<dbReference type="AlphaFoldDB" id="A0AAV9XNU0"/>
<name>A0AAV9XNU0_9PEZI</name>
<keyword evidence="2" id="KW-1185">Reference proteome</keyword>
<protein>
    <recommendedName>
        <fullName evidence="3">F-box domain-containing protein</fullName>
    </recommendedName>
</protein>
<evidence type="ECO:0000313" key="1">
    <source>
        <dbReference type="EMBL" id="KAK6543616.1"/>
    </source>
</evidence>
<evidence type="ECO:0000313" key="2">
    <source>
        <dbReference type="Proteomes" id="UP001365542"/>
    </source>
</evidence>
<evidence type="ECO:0008006" key="3">
    <source>
        <dbReference type="Google" id="ProtNLM"/>
    </source>
</evidence>
<dbReference type="EMBL" id="JAVHJO010000001">
    <property type="protein sequence ID" value="KAK6543616.1"/>
    <property type="molecule type" value="Genomic_DNA"/>
</dbReference>
<sequence length="393" mass="44145">MNFLPGEILSEIVNQETLTNQDLTRLACVSHRLSEAVAARLYRSGELSYVGATDADRRKVEAFGKNGRHVRILSLNLHSNKAHNASVPTTIFPLLATFVNLHSVTLIDTASLSWSDFLHILAIIITSHQYLKILEIQRTITNLDAAHPSDTTDAITLLATHFYTGGKACKLDKFVLRLAKKEPPYLLPRTVLNNLIAILTHGTKSARSFTYTSDSSESPEAVMRDAEGMEIEVLQWNWDNLEELTLKLPAKWIGPHPGGFKPVVTNWKGYTFQKDLQNLKKLVVKARIEDLVASCSSRLKGDLGSMPKLQVLRISHAGGILDWDPRGKPSHPFLELAERIPTLEKIEQTDSYYLTHVIQSWDVVRTEDGEIKFKEGEQSPELDIVTFRDTHAY</sequence>
<accession>A0AAV9XNU0</accession>
<proteinExistence type="predicted"/>
<comment type="caution">
    <text evidence="1">The sequence shown here is derived from an EMBL/GenBank/DDBJ whole genome shotgun (WGS) entry which is preliminary data.</text>
</comment>
<gene>
    <name evidence="1" type="ORF">TWF694_000358</name>
</gene>
<dbReference type="Proteomes" id="UP001365542">
    <property type="component" value="Unassembled WGS sequence"/>
</dbReference>
<reference evidence="1 2" key="1">
    <citation type="submission" date="2019-10" db="EMBL/GenBank/DDBJ databases">
        <authorList>
            <person name="Palmer J.M."/>
        </authorList>
    </citation>
    <scope>NUCLEOTIDE SEQUENCE [LARGE SCALE GENOMIC DNA]</scope>
    <source>
        <strain evidence="1 2">TWF694</strain>
    </source>
</reference>
<organism evidence="1 2">
    <name type="scientific">Orbilia ellipsospora</name>
    <dbReference type="NCBI Taxonomy" id="2528407"/>
    <lineage>
        <taxon>Eukaryota</taxon>
        <taxon>Fungi</taxon>
        <taxon>Dikarya</taxon>
        <taxon>Ascomycota</taxon>
        <taxon>Pezizomycotina</taxon>
        <taxon>Orbiliomycetes</taxon>
        <taxon>Orbiliales</taxon>
        <taxon>Orbiliaceae</taxon>
        <taxon>Orbilia</taxon>
    </lineage>
</organism>